<gene>
    <name evidence="1" type="ORF">AVO45_03250</name>
</gene>
<sequence>MRNSRSNGSTTGRPDVLAELMALRAMSVAQLREKWEALFGAPAPNGSRGNLELRLGYRIQELAHGGLRRETRRTLDVLAEEIAAGKLGGLVSDPRKPAPGTKLVREWEGEEHVVTVLADGFEWQGRRFKSLSAAVRAITGVNWNGWRFFGLDRTGGVK</sequence>
<dbReference type="EMBL" id="LQBQ01000001">
    <property type="protein sequence ID" value="KUJ86001.1"/>
    <property type="molecule type" value="Genomic_DNA"/>
</dbReference>
<name>A0A101CZ20_9RHOB</name>
<protein>
    <recommendedName>
        <fullName evidence="3">DUF2924 domain-containing protein</fullName>
    </recommendedName>
</protein>
<dbReference type="Pfam" id="PF11149">
    <property type="entry name" value="DUF2924"/>
    <property type="match status" value="1"/>
</dbReference>
<dbReference type="InterPro" id="IPR021322">
    <property type="entry name" value="DUF2924"/>
</dbReference>
<dbReference type="RefSeq" id="WP_068344383.1">
    <property type="nucleotide sequence ID" value="NZ_LQBQ01000001.1"/>
</dbReference>
<proteinExistence type="predicted"/>
<comment type="caution">
    <text evidence="1">The sequence shown here is derived from an EMBL/GenBank/DDBJ whole genome shotgun (WGS) entry which is preliminary data.</text>
</comment>
<organism evidence="1 2">
    <name type="scientific">Ruegeria marisrubri</name>
    <dbReference type="NCBI Taxonomy" id="1685379"/>
    <lineage>
        <taxon>Bacteria</taxon>
        <taxon>Pseudomonadati</taxon>
        <taxon>Pseudomonadota</taxon>
        <taxon>Alphaproteobacteria</taxon>
        <taxon>Rhodobacterales</taxon>
        <taxon>Roseobacteraceae</taxon>
        <taxon>Ruegeria</taxon>
    </lineage>
</organism>
<dbReference type="AlphaFoldDB" id="A0A101CZ20"/>
<dbReference type="STRING" id="1685379.AVO45_03250"/>
<accession>A0A101CZ20</accession>
<evidence type="ECO:0000313" key="2">
    <source>
        <dbReference type="Proteomes" id="UP000053791"/>
    </source>
</evidence>
<evidence type="ECO:0008006" key="3">
    <source>
        <dbReference type="Google" id="ProtNLM"/>
    </source>
</evidence>
<reference evidence="2" key="1">
    <citation type="submission" date="2015-12" db="EMBL/GenBank/DDBJ databases">
        <authorList>
            <person name="Zhang G."/>
            <person name="Stingl U."/>
        </authorList>
    </citation>
    <scope>NUCLEOTIDE SEQUENCE [LARGE SCALE GENOMIC DNA]</scope>
    <source>
        <strain evidence="2">ZGT118</strain>
    </source>
</reference>
<dbReference type="Proteomes" id="UP000053791">
    <property type="component" value="Unassembled WGS sequence"/>
</dbReference>
<dbReference type="OrthoDB" id="284135at2"/>
<keyword evidence="2" id="KW-1185">Reference proteome</keyword>
<evidence type="ECO:0000313" key="1">
    <source>
        <dbReference type="EMBL" id="KUJ86001.1"/>
    </source>
</evidence>